<comment type="similarity">
    <text evidence="1 7">Belongs to the nitroreductase family.</text>
</comment>
<keyword evidence="5 7" id="KW-0560">Oxidoreductase</keyword>
<dbReference type="EMBL" id="FNDK01000001">
    <property type="protein sequence ID" value="SDG94163.1"/>
    <property type="molecule type" value="Genomic_DNA"/>
</dbReference>
<evidence type="ECO:0000256" key="5">
    <source>
        <dbReference type="ARBA" id="ARBA00023002"/>
    </source>
</evidence>
<feature type="binding site" evidence="8">
    <location>
        <position position="39"/>
    </location>
    <ligand>
        <name>FMN</name>
        <dbReference type="ChEBI" id="CHEBI:58210"/>
        <note>ligand shared between dimeric partners</note>
    </ligand>
</feature>
<dbReference type="PANTHER" id="PTHR43821">
    <property type="entry name" value="NAD(P)H NITROREDUCTASE YDJA-RELATED"/>
    <property type="match status" value="1"/>
</dbReference>
<evidence type="ECO:0000313" key="11">
    <source>
        <dbReference type="Proteomes" id="UP000199163"/>
    </source>
</evidence>
<comment type="cofactor">
    <cofactor evidence="8">
        <name>FMN</name>
        <dbReference type="ChEBI" id="CHEBI:58210"/>
    </cofactor>
    <text evidence="8">Binds 1 FMN per subunit.</text>
</comment>
<dbReference type="Pfam" id="PF00881">
    <property type="entry name" value="Nitroreductase"/>
    <property type="match status" value="1"/>
</dbReference>
<organism evidence="10 11">
    <name type="scientific">Alteribacillus persepolensis</name>
    <dbReference type="NCBI Taxonomy" id="568899"/>
    <lineage>
        <taxon>Bacteria</taxon>
        <taxon>Bacillati</taxon>
        <taxon>Bacillota</taxon>
        <taxon>Bacilli</taxon>
        <taxon>Bacillales</taxon>
        <taxon>Bacillaceae</taxon>
        <taxon>Alteribacillus</taxon>
    </lineage>
</organism>
<keyword evidence="2 7" id="KW-0285">Flavoprotein</keyword>
<dbReference type="AlphaFoldDB" id="A0A1G7YCU5"/>
<evidence type="ECO:0000256" key="8">
    <source>
        <dbReference type="PIRSR" id="PIRSR000232-1"/>
    </source>
</evidence>
<sequence>MELSEGLLSRRTIHKFTNEPVDKSVIEKAVHCAVHAPNHKMTEPWRFYAMTGETKEKLAKRRSELKVEKFLDKNSERAKQAKEDAYQFMIDLPWVIAVTTHRYSVDPVREKEDYAAVACAIQNFMLAAWEEGVGTKWATGQLVNDSIAREIVQPKEEEDIIGFLFLGYPKEVPKRIERHETESVSWLE</sequence>
<feature type="binding site" description="in other chain" evidence="8">
    <location>
        <begin position="137"/>
        <end position="139"/>
    </location>
    <ligand>
        <name>FMN</name>
        <dbReference type="ChEBI" id="CHEBI:58210"/>
        <note>ligand shared between dimeric partners</note>
    </ligand>
</feature>
<evidence type="ECO:0000313" key="10">
    <source>
        <dbReference type="EMBL" id="SDG94163.1"/>
    </source>
</evidence>
<evidence type="ECO:0000256" key="2">
    <source>
        <dbReference type="ARBA" id="ARBA00022630"/>
    </source>
</evidence>
<dbReference type="InterPro" id="IPR026021">
    <property type="entry name" value="YdjA-like"/>
</dbReference>
<dbReference type="EC" id="1.-.-.-" evidence="7"/>
<evidence type="ECO:0000256" key="6">
    <source>
        <dbReference type="ARBA" id="ARBA00023027"/>
    </source>
</evidence>
<dbReference type="InterPro" id="IPR000415">
    <property type="entry name" value="Nitroreductase-like"/>
</dbReference>
<protein>
    <recommendedName>
        <fullName evidence="7">Putative NAD(P)H nitroreductase</fullName>
        <ecNumber evidence="7">1.-.-.-</ecNumber>
    </recommendedName>
</protein>
<evidence type="ECO:0000259" key="9">
    <source>
        <dbReference type="Pfam" id="PF00881"/>
    </source>
</evidence>
<evidence type="ECO:0000256" key="4">
    <source>
        <dbReference type="ARBA" id="ARBA00022857"/>
    </source>
</evidence>
<dbReference type="SUPFAM" id="SSF55469">
    <property type="entry name" value="FMN-dependent nitroreductase-like"/>
    <property type="match status" value="1"/>
</dbReference>
<dbReference type="Proteomes" id="UP000199163">
    <property type="component" value="Unassembled WGS sequence"/>
</dbReference>
<dbReference type="PIRSF" id="PIRSF000232">
    <property type="entry name" value="YdjA"/>
    <property type="match status" value="1"/>
</dbReference>
<feature type="binding site" description="in other chain" evidence="8">
    <location>
        <begin position="10"/>
        <end position="12"/>
    </location>
    <ligand>
        <name>FMN</name>
        <dbReference type="ChEBI" id="CHEBI:58210"/>
        <note>ligand shared between dimeric partners</note>
    </ligand>
</feature>
<evidence type="ECO:0000256" key="7">
    <source>
        <dbReference type="PIRNR" id="PIRNR000232"/>
    </source>
</evidence>
<dbReference type="InterPro" id="IPR029479">
    <property type="entry name" value="Nitroreductase"/>
</dbReference>
<dbReference type="PANTHER" id="PTHR43821:SF1">
    <property type="entry name" value="NAD(P)H NITROREDUCTASE YDJA-RELATED"/>
    <property type="match status" value="1"/>
</dbReference>
<dbReference type="RefSeq" id="WP_175487315.1">
    <property type="nucleotide sequence ID" value="NZ_FNDK01000001.1"/>
</dbReference>
<name>A0A1G7YCU5_9BACI</name>
<evidence type="ECO:0000256" key="1">
    <source>
        <dbReference type="ARBA" id="ARBA00007118"/>
    </source>
</evidence>
<reference evidence="10 11" key="1">
    <citation type="submission" date="2016-10" db="EMBL/GenBank/DDBJ databases">
        <authorList>
            <person name="de Groot N.N."/>
        </authorList>
    </citation>
    <scope>NUCLEOTIDE SEQUENCE [LARGE SCALE GENOMIC DNA]</scope>
    <source>
        <strain evidence="10 11">DSM 21632</strain>
    </source>
</reference>
<keyword evidence="3 7" id="KW-0288">FMN</keyword>
<keyword evidence="11" id="KW-1185">Reference proteome</keyword>
<gene>
    <name evidence="10" type="ORF">SAMN05192534_10186</name>
</gene>
<dbReference type="STRING" id="568899.SAMN05192534_10186"/>
<proteinExistence type="inferred from homology"/>
<dbReference type="GO" id="GO:0016491">
    <property type="term" value="F:oxidoreductase activity"/>
    <property type="evidence" value="ECO:0007669"/>
    <property type="project" value="UniProtKB-UniRule"/>
</dbReference>
<feature type="domain" description="Nitroreductase" evidence="9">
    <location>
        <begin position="8"/>
        <end position="168"/>
    </location>
</feature>
<dbReference type="Gene3D" id="3.40.109.10">
    <property type="entry name" value="NADH Oxidase"/>
    <property type="match status" value="1"/>
</dbReference>
<dbReference type="InterPro" id="IPR052530">
    <property type="entry name" value="NAD(P)H_nitroreductase"/>
</dbReference>
<accession>A0A1G7YCU5</accession>
<keyword evidence="4 7" id="KW-0521">NADP</keyword>
<keyword evidence="6 7" id="KW-0520">NAD</keyword>
<dbReference type="CDD" id="cd02135">
    <property type="entry name" value="YdjA-like"/>
    <property type="match status" value="1"/>
</dbReference>
<evidence type="ECO:0000256" key="3">
    <source>
        <dbReference type="ARBA" id="ARBA00022643"/>
    </source>
</evidence>